<accession>A0ABT6MYE9</accession>
<protein>
    <submittedName>
        <fullName evidence="1">Uncharacterized protein</fullName>
    </submittedName>
</protein>
<comment type="caution">
    <text evidence="1">The sequence shown here is derived from an EMBL/GenBank/DDBJ whole genome shotgun (WGS) entry which is preliminary data.</text>
</comment>
<gene>
    <name evidence="1" type="ORF">QGN17_05030</name>
</gene>
<evidence type="ECO:0000313" key="2">
    <source>
        <dbReference type="Proteomes" id="UP001160625"/>
    </source>
</evidence>
<evidence type="ECO:0000313" key="1">
    <source>
        <dbReference type="EMBL" id="MDH7638085.1"/>
    </source>
</evidence>
<name>A0ABT6MYE9_9SPHN</name>
<sequence>MLDVLVDLTTARTRARSMRIAPPFQSMSPHRTTICSLGRSPVPNANSYQWATCGS</sequence>
<proteinExistence type="predicted"/>
<keyword evidence="2" id="KW-1185">Reference proteome</keyword>
<dbReference type="Proteomes" id="UP001160625">
    <property type="component" value="Unassembled WGS sequence"/>
</dbReference>
<dbReference type="EMBL" id="JARYGZ010000001">
    <property type="protein sequence ID" value="MDH7638085.1"/>
    <property type="molecule type" value="Genomic_DNA"/>
</dbReference>
<organism evidence="1 2">
    <name type="scientific">Sphingomonas oryzagri</name>
    <dbReference type="NCBI Taxonomy" id="3042314"/>
    <lineage>
        <taxon>Bacteria</taxon>
        <taxon>Pseudomonadati</taxon>
        <taxon>Pseudomonadota</taxon>
        <taxon>Alphaproteobacteria</taxon>
        <taxon>Sphingomonadales</taxon>
        <taxon>Sphingomonadaceae</taxon>
        <taxon>Sphingomonas</taxon>
    </lineage>
</organism>
<reference evidence="1" key="1">
    <citation type="submission" date="2023-04" db="EMBL/GenBank/DDBJ databases">
        <title>Sphingomonas sp. MAHUQ-71 isolated from rice field.</title>
        <authorList>
            <person name="Huq M.A."/>
        </authorList>
    </citation>
    <scope>NUCLEOTIDE SEQUENCE</scope>
    <source>
        <strain evidence="1">MAHUQ-71</strain>
    </source>
</reference>